<dbReference type="AlphaFoldDB" id="A0A327NS77"/>
<keyword evidence="1" id="KW-0732">Signal</keyword>
<protein>
    <recommendedName>
        <fullName evidence="4">Calx-beta domain-containing protein</fullName>
    </recommendedName>
</protein>
<reference evidence="2 3" key="1">
    <citation type="submission" date="2018-06" db="EMBL/GenBank/DDBJ databases">
        <title>Spirosoma sp. HMF3257 Genome sequencing and assembly.</title>
        <authorList>
            <person name="Kang H."/>
            <person name="Cha I."/>
            <person name="Kim H."/>
            <person name="Kang J."/>
            <person name="Joh K."/>
        </authorList>
    </citation>
    <scope>NUCLEOTIDE SEQUENCE [LARGE SCALE GENOMIC DNA]</scope>
    <source>
        <strain evidence="2 3">HMF3257</strain>
    </source>
</reference>
<evidence type="ECO:0000256" key="1">
    <source>
        <dbReference type="SAM" id="SignalP"/>
    </source>
</evidence>
<dbReference type="Proteomes" id="UP000249016">
    <property type="component" value="Unassembled WGS sequence"/>
</dbReference>
<feature type="signal peptide" evidence="1">
    <location>
        <begin position="1"/>
        <end position="21"/>
    </location>
</feature>
<proteinExistence type="predicted"/>
<feature type="chain" id="PRO_5016456235" description="Calx-beta domain-containing protein" evidence="1">
    <location>
        <begin position="22"/>
        <end position="172"/>
    </location>
</feature>
<evidence type="ECO:0000313" key="2">
    <source>
        <dbReference type="EMBL" id="RAI78210.1"/>
    </source>
</evidence>
<sequence>MIRKLLLLVLLGICGGYAAFAQDPSATGVVFSPTPLQTSQAASITFSFGNGSSADIPTSATATYTLDIPKYVGVVSYSITVPSGSTNTVGNLVVTQTSSATSTILTVKNPATPIPGNAIYDLVVSVIGVNPTPTPPPTTRVREMHHLLDWMLRMSQIMIIPMRNLLLQGLCL</sequence>
<accession>A0A327NS77</accession>
<name>A0A327NS77_9BACT</name>
<dbReference type="EMBL" id="QLII01000001">
    <property type="protein sequence ID" value="RAI78210.1"/>
    <property type="molecule type" value="Genomic_DNA"/>
</dbReference>
<organism evidence="2 3">
    <name type="scientific">Spirosoma telluris</name>
    <dbReference type="NCBI Taxonomy" id="2183553"/>
    <lineage>
        <taxon>Bacteria</taxon>
        <taxon>Pseudomonadati</taxon>
        <taxon>Bacteroidota</taxon>
        <taxon>Cytophagia</taxon>
        <taxon>Cytophagales</taxon>
        <taxon>Cytophagaceae</taxon>
        <taxon>Spirosoma</taxon>
    </lineage>
</organism>
<gene>
    <name evidence="2" type="ORF">HMF3257_36445</name>
</gene>
<keyword evidence="3" id="KW-1185">Reference proteome</keyword>
<comment type="caution">
    <text evidence="2">The sequence shown here is derived from an EMBL/GenBank/DDBJ whole genome shotgun (WGS) entry which is preliminary data.</text>
</comment>
<evidence type="ECO:0000313" key="3">
    <source>
        <dbReference type="Proteomes" id="UP000249016"/>
    </source>
</evidence>
<dbReference type="RefSeq" id="WP_111349774.1">
    <property type="nucleotide sequence ID" value="NZ_QLII01000001.1"/>
</dbReference>
<evidence type="ECO:0008006" key="4">
    <source>
        <dbReference type="Google" id="ProtNLM"/>
    </source>
</evidence>